<sequence>MLGASTLAQACAAIMMHGPAFLIPVLHQRLGLSLAQAGLVAAAPTVGVMVALVAWGAVTDAYGERIVLITGLAGTAVLGLGAVLAGDLVLFAVLIGLAGASAASANSASGRVVVGWFPPERRGLAMGIRQMAQPAGVGIAAISIAVVAQHRGIHAAIAVPTVAAAVAAVVVALVVIDPPRPTRPAGTSRSHGNPYRGDGYLARIHGVSVLLVVPQFVVWTFALVWLVQDRDWSAAAAGAVVAVAQIFGALGRIAAGQLSDVVGSRMRPLRWVAVAAAAVMLLLGVTAGTGWWVAVPLMVVATMLTVADNGLAFTAVAERAGPFWSGRALGIQNTAQFLTSSLVPPLGGLAVAAAGFSWAFALAALFPILAAPLVPVAGERELA</sequence>
<dbReference type="InterPro" id="IPR020846">
    <property type="entry name" value="MFS_dom"/>
</dbReference>
<feature type="transmembrane region" description="Helical" evidence="5">
    <location>
        <begin position="204"/>
        <end position="226"/>
    </location>
</feature>
<dbReference type="InterPro" id="IPR036259">
    <property type="entry name" value="MFS_trans_sf"/>
</dbReference>
<evidence type="ECO:0000256" key="3">
    <source>
        <dbReference type="ARBA" id="ARBA00022989"/>
    </source>
</evidence>
<evidence type="ECO:0000256" key="5">
    <source>
        <dbReference type="SAM" id="Phobius"/>
    </source>
</evidence>
<keyword evidence="2 5" id="KW-0812">Transmembrane</keyword>
<feature type="transmembrane region" description="Helical" evidence="5">
    <location>
        <begin position="349"/>
        <end position="374"/>
    </location>
</feature>
<dbReference type="InterPro" id="IPR052952">
    <property type="entry name" value="MFS-Transporter"/>
</dbReference>
<evidence type="ECO:0000256" key="4">
    <source>
        <dbReference type="ARBA" id="ARBA00023136"/>
    </source>
</evidence>
<dbReference type="Proteomes" id="UP001500571">
    <property type="component" value="Unassembled WGS sequence"/>
</dbReference>
<comment type="caution">
    <text evidence="7">The sequence shown here is derived from an EMBL/GenBank/DDBJ whole genome shotgun (WGS) entry which is preliminary data.</text>
</comment>
<evidence type="ECO:0000256" key="1">
    <source>
        <dbReference type="ARBA" id="ARBA00004651"/>
    </source>
</evidence>
<evidence type="ECO:0000313" key="7">
    <source>
        <dbReference type="EMBL" id="GAA1947096.1"/>
    </source>
</evidence>
<dbReference type="Gene3D" id="1.20.1250.20">
    <property type="entry name" value="MFS general substrate transporter like domains"/>
    <property type="match status" value="2"/>
</dbReference>
<proteinExistence type="predicted"/>
<feature type="transmembrane region" description="Helical" evidence="5">
    <location>
        <begin position="66"/>
        <end position="85"/>
    </location>
</feature>
<feature type="transmembrane region" description="Helical" evidence="5">
    <location>
        <begin position="32"/>
        <end position="54"/>
    </location>
</feature>
<dbReference type="SUPFAM" id="SSF103473">
    <property type="entry name" value="MFS general substrate transporter"/>
    <property type="match status" value="1"/>
</dbReference>
<evidence type="ECO:0000313" key="8">
    <source>
        <dbReference type="Proteomes" id="UP001500571"/>
    </source>
</evidence>
<keyword evidence="3 5" id="KW-1133">Transmembrane helix</keyword>
<feature type="transmembrane region" description="Helical" evidence="5">
    <location>
        <begin position="271"/>
        <end position="294"/>
    </location>
</feature>
<protein>
    <submittedName>
        <fullName evidence="7">MFS transporter</fullName>
    </submittedName>
</protein>
<dbReference type="InterPro" id="IPR011701">
    <property type="entry name" value="MFS"/>
</dbReference>
<dbReference type="Pfam" id="PF07690">
    <property type="entry name" value="MFS_1"/>
    <property type="match status" value="1"/>
</dbReference>
<feature type="transmembrane region" description="Helical" evidence="5">
    <location>
        <begin position="153"/>
        <end position="176"/>
    </location>
</feature>
<comment type="subcellular location">
    <subcellularLocation>
        <location evidence="1">Cell membrane</location>
        <topology evidence="1">Multi-pass membrane protein</topology>
    </subcellularLocation>
</comment>
<accession>A0ABN2Q8Q0</accession>
<evidence type="ECO:0000256" key="2">
    <source>
        <dbReference type="ARBA" id="ARBA00022692"/>
    </source>
</evidence>
<dbReference type="EMBL" id="BAAAPB010000001">
    <property type="protein sequence ID" value="GAA1947096.1"/>
    <property type="molecule type" value="Genomic_DNA"/>
</dbReference>
<keyword evidence="8" id="KW-1185">Reference proteome</keyword>
<organism evidence="7 8">
    <name type="scientific">Nocardioides panacihumi</name>
    <dbReference type="NCBI Taxonomy" id="400774"/>
    <lineage>
        <taxon>Bacteria</taxon>
        <taxon>Bacillati</taxon>
        <taxon>Actinomycetota</taxon>
        <taxon>Actinomycetes</taxon>
        <taxon>Propionibacteriales</taxon>
        <taxon>Nocardioidaceae</taxon>
        <taxon>Nocardioides</taxon>
    </lineage>
</organism>
<feature type="domain" description="Major facilitator superfamily (MFS) profile" evidence="6">
    <location>
        <begin position="1"/>
        <end position="382"/>
    </location>
</feature>
<feature type="transmembrane region" description="Helical" evidence="5">
    <location>
        <begin position="91"/>
        <end position="114"/>
    </location>
</feature>
<name>A0ABN2Q8Q0_9ACTN</name>
<dbReference type="PANTHER" id="PTHR23527:SF1">
    <property type="entry name" value="BLL3282 PROTEIN"/>
    <property type="match status" value="1"/>
</dbReference>
<gene>
    <name evidence="7" type="ORF">GCM10009798_02660</name>
</gene>
<feature type="transmembrane region" description="Helical" evidence="5">
    <location>
        <begin position="232"/>
        <end position="250"/>
    </location>
</feature>
<reference evidence="7 8" key="1">
    <citation type="journal article" date="2019" name="Int. J. Syst. Evol. Microbiol.">
        <title>The Global Catalogue of Microorganisms (GCM) 10K type strain sequencing project: providing services to taxonomists for standard genome sequencing and annotation.</title>
        <authorList>
            <consortium name="The Broad Institute Genomics Platform"/>
            <consortium name="The Broad Institute Genome Sequencing Center for Infectious Disease"/>
            <person name="Wu L."/>
            <person name="Ma J."/>
        </authorList>
    </citation>
    <scope>NUCLEOTIDE SEQUENCE [LARGE SCALE GENOMIC DNA]</scope>
    <source>
        <strain evidence="7 8">JCM 15309</strain>
    </source>
</reference>
<evidence type="ECO:0000259" key="6">
    <source>
        <dbReference type="PROSITE" id="PS50850"/>
    </source>
</evidence>
<dbReference type="PANTHER" id="PTHR23527">
    <property type="entry name" value="BLL3282 PROTEIN"/>
    <property type="match status" value="1"/>
</dbReference>
<keyword evidence="4 5" id="KW-0472">Membrane</keyword>
<feature type="transmembrane region" description="Helical" evidence="5">
    <location>
        <begin position="126"/>
        <end position="147"/>
    </location>
</feature>
<dbReference type="PROSITE" id="PS50850">
    <property type="entry name" value="MFS"/>
    <property type="match status" value="1"/>
</dbReference>